<comment type="pathway">
    <text evidence="6">Amine and polyamine biosynthesis; putrescine biosynthesis via L-ornithine pathway; putrescine from L-ornithine: step 1/1.</text>
</comment>
<keyword evidence="3" id="KW-0210">Decarboxylase</keyword>
<dbReference type="PRINTS" id="PR01182">
    <property type="entry name" value="ORNDCRBXLASE"/>
</dbReference>
<gene>
    <name evidence="10" type="ORF">FDA94_21900</name>
</gene>
<dbReference type="PRINTS" id="PR01179">
    <property type="entry name" value="ODADCRBXLASE"/>
</dbReference>
<evidence type="ECO:0000313" key="10">
    <source>
        <dbReference type="EMBL" id="TKK86471.1"/>
    </source>
</evidence>
<dbReference type="PANTHER" id="PTHR11482">
    <property type="entry name" value="ARGININE/DIAMINOPIMELATE/ORNITHINE DECARBOXYLASE"/>
    <property type="match status" value="1"/>
</dbReference>
<dbReference type="EMBL" id="SZQA01000021">
    <property type="protein sequence ID" value="TKK86471.1"/>
    <property type="molecule type" value="Genomic_DNA"/>
</dbReference>
<dbReference type="Pfam" id="PF02784">
    <property type="entry name" value="Orn_Arg_deC_N"/>
    <property type="match status" value="1"/>
</dbReference>
<evidence type="ECO:0000259" key="9">
    <source>
        <dbReference type="Pfam" id="PF02784"/>
    </source>
</evidence>
<keyword evidence="4" id="KW-0663">Pyridoxal phosphate</keyword>
<evidence type="ECO:0000256" key="1">
    <source>
        <dbReference type="ARBA" id="ARBA00001933"/>
    </source>
</evidence>
<dbReference type="SUPFAM" id="SSF51419">
    <property type="entry name" value="PLP-binding barrel"/>
    <property type="match status" value="1"/>
</dbReference>
<evidence type="ECO:0000313" key="11">
    <source>
        <dbReference type="Proteomes" id="UP000308705"/>
    </source>
</evidence>
<dbReference type="Proteomes" id="UP000308705">
    <property type="component" value="Unassembled WGS sequence"/>
</dbReference>
<dbReference type="GO" id="GO:0005737">
    <property type="term" value="C:cytoplasm"/>
    <property type="evidence" value="ECO:0007669"/>
    <property type="project" value="TreeGrafter"/>
</dbReference>
<dbReference type="RefSeq" id="WP_137248943.1">
    <property type="nucleotide sequence ID" value="NZ_SZQA01000021.1"/>
</dbReference>
<evidence type="ECO:0000256" key="2">
    <source>
        <dbReference type="ARBA" id="ARBA00008872"/>
    </source>
</evidence>
<dbReference type="SUPFAM" id="SSF50621">
    <property type="entry name" value="Alanine racemase C-terminal domain-like"/>
    <property type="match status" value="1"/>
</dbReference>
<dbReference type="InterPro" id="IPR029066">
    <property type="entry name" value="PLP-binding_barrel"/>
</dbReference>
<dbReference type="InterPro" id="IPR002433">
    <property type="entry name" value="Orn_de-COase"/>
</dbReference>
<organism evidence="10 11">
    <name type="scientific">Herbidospora galbida</name>
    <dbReference type="NCBI Taxonomy" id="2575442"/>
    <lineage>
        <taxon>Bacteria</taxon>
        <taxon>Bacillati</taxon>
        <taxon>Actinomycetota</taxon>
        <taxon>Actinomycetes</taxon>
        <taxon>Streptosporangiales</taxon>
        <taxon>Streptosporangiaceae</taxon>
        <taxon>Herbidospora</taxon>
    </lineage>
</organism>
<dbReference type="Gene3D" id="2.40.37.10">
    <property type="entry name" value="Lyase, Ornithine Decarboxylase, Chain A, domain 1"/>
    <property type="match status" value="1"/>
</dbReference>
<dbReference type="GO" id="GO:0033387">
    <property type="term" value="P:putrescine biosynthetic process from arginine, via ornithine"/>
    <property type="evidence" value="ECO:0007669"/>
    <property type="project" value="TreeGrafter"/>
</dbReference>
<dbReference type="PROSITE" id="PS00878">
    <property type="entry name" value="ODR_DC_2_1"/>
    <property type="match status" value="1"/>
</dbReference>
<dbReference type="Gene3D" id="3.20.20.10">
    <property type="entry name" value="Alanine racemase"/>
    <property type="match status" value="1"/>
</dbReference>
<evidence type="ECO:0000256" key="5">
    <source>
        <dbReference type="ARBA" id="ARBA00023239"/>
    </source>
</evidence>
<dbReference type="InterPro" id="IPR022653">
    <property type="entry name" value="De-COase2_pyr-phos_BS"/>
</dbReference>
<evidence type="ECO:0000256" key="6">
    <source>
        <dbReference type="ARBA" id="ARBA00034115"/>
    </source>
</evidence>
<evidence type="ECO:0000256" key="8">
    <source>
        <dbReference type="ARBA" id="ARBA00049127"/>
    </source>
</evidence>
<protein>
    <recommendedName>
        <fullName evidence="7">ornithine decarboxylase</fullName>
        <ecNumber evidence="7">4.1.1.17</ecNumber>
    </recommendedName>
</protein>
<dbReference type="InterPro" id="IPR009006">
    <property type="entry name" value="Ala_racemase/Decarboxylase_C"/>
</dbReference>
<feature type="domain" description="Orn/DAP/Arg decarboxylase 2 N-terminal" evidence="9">
    <location>
        <begin position="35"/>
        <end position="273"/>
    </location>
</feature>
<reference evidence="10 11" key="1">
    <citation type="submission" date="2019-04" db="EMBL/GenBank/DDBJ databases">
        <title>Herbidospora sp. NEAU-GS14.nov., a novel actinomycete isolated from soil.</title>
        <authorList>
            <person name="Han L."/>
        </authorList>
    </citation>
    <scope>NUCLEOTIDE SEQUENCE [LARGE SCALE GENOMIC DNA]</scope>
    <source>
        <strain evidence="10 11">NEAU-GS14</strain>
    </source>
</reference>
<dbReference type="FunFam" id="3.20.20.10:FF:000008">
    <property type="entry name" value="Ornithine decarboxylase"/>
    <property type="match status" value="1"/>
</dbReference>
<sequence length="394" mass="41781">MSASPQSEPAILRARAYARTHHLPSPSLLVDLPTVSAAYRALSAAFPGAGILYAVKANAAPEVISTLFDLGSGFDVASIGEVERCLSRGVPGRFLSYSNPVKKAADIAAAYRLGVRTFAFDNPRDLAHIARWAPRSNVFCRIAVNPPDAVMPFGGKFGCDPDAAAQLLADAAANGLRPLGLTWHVGSQQCNPDAWDVGIAAAAKIALQLEPAGVRLPMINLGGGLPISYHPNPAFGNRPLIEVFGEAVNSSVNRHFGSRNRPRLLLEPGRAMVGAAGIIRSEVVTVREGRAADHRRWVFLDVGRYNGLVETEREAIAYRLRTPGVTGPTGPVVLAGPTSDGDDVIYQRVQYELPLALAPGDVVEILDAGAYTSSYSCAAVNGLPALPTFCVEER</sequence>
<proteinExistence type="inferred from homology"/>
<keyword evidence="5" id="KW-0456">Lyase</keyword>
<name>A0A4U3MBU6_9ACTN</name>
<dbReference type="EC" id="4.1.1.17" evidence="7"/>
<accession>A0A4U3MBU6</accession>
<dbReference type="PANTHER" id="PTHR11482:SF6">
    <property type="entry name" value="ORNITHINE DECARBOXYLASE 1-RELATED"/>
    <property type="match status" value="1"/>
</dbReference>
<dbReference type="OrthoDB" id="9802241at2"/>
<evidence type="ECO:0000256" key="4">
    <source>
        <dbReference type="ARBA" id="ARBA00022898"/>
    </source>
</evidence>
<keyword evidence="11" id="KW-1185">Reference proteome</keyword>
<dbReference type="AlphaFoldDB" id="A0A4U3MBU6"/>
<comment type="similarity">
    <text evidence="2">Belongs to the Orn/Lys/Arg decarboxylase class-II family.</text>
</comment>
<evidence type="ECO:0000256" key="3">
    <source>
        <dbReference type="ARBA" id="ARBA00022793"/>
    </source>
</evidence>
<dbReference type="CDD" id="cd00622">
    <property type="entry name" value="PLPDE_III_ODC"/>
    <property type="match status" value="1"/>
</dbReference>
<comment type="cofactor">
    <cofactor evidence="1">
        <name>pyridoxal 5'-phosphate</name>
        <dbReference type="ChEBI" id="CHEBI:597326"/>
    </cofactor>
</comment>
<comment type="catalytic activity">
    <reaction evidence="8">
        <text>L-ornithine + H(+) = putrescine + CO2</text>
        <dbReference type="Rhea" id="RHEA:22964"/>
        <dbReference type="ChEBI" id="CHEBI:15378"/>
        <dbReference type="ChEBI" id="CHEBI:16526"/>
        <dbReference type="ChEBI" id="CHEBI:46911"/>
        <dbReference type="ChEBI" id="CHEBI:326268"/>
        <dbReference type="EC" id="4.1.1.17"/>
    </reaction>
</comment>
<dbReference type="GO" id="GO:0004586">
    <property type="term" value="F:ornithine decarboxylase activity"/>
    <property type="evidence" value="ECO:0007669"/>
    <property type="project" value="UniProtKB-EC"/>
</dbReference>
<dbReference type="InterPro" id="IPR000183">
    <property type="entry name" value="Orn/DAP/Arg_de-COase"/>
</dbReference>
<evidence type="ECO:0000256" key="7">
    <source>
        <dbReference type="ARBA" id="ARBA00034138"/>
    </source>
</evidence>
<comment type="caution">
    <text evidence="10">The sequence shown here is derived from an EMBL/GenBank/DDBJ whole genome shotgun (WGS) entry which is preliminary data.</text>
</comment>
<dbReference type="InterPro" id="IPR022644">
    <property type="entry name" value="De-COase2_N"/>
</dbReference>